<dbReference type="Proteomes" id="UP000249229">
    <property type="component" value="Unassembled WGS sequence"/>
</dbReference>
<reference evidence="2 3" key="1">
    <citation type="submission" date="2017-08" db="EMBL/GenBank/DDBJ databases">
        <title>Infants hospitalized years apart are colonized by the same room-sourced microbial strains.</title>
        <authorList>
            <person name="Brooks B."/>
            <person name="Olm M.R."/>
            <person name="Firek B.A."/>
            <person name="Baker R."/>
            <person name="Thomas B.C."/>
            <person name="Morowitz M.J."/>
            <person name="Banfield J.F."/>
        </authorList>
    </citation>
    <scope>NUCLEOTIDE SEQUENCE [LARGE SCALE GENOMIC DNA]</scope>
    <source>
        <strain evidence="2">S2_005_001_R1_22</strain>
    </source>
</reference>
<keyword evidence="1" id="KW-0472">Membrane</keyword>
<proteinExistence type="predicted"/>
<keyword evidence="1" id="KW-1133">Transmembrane helix</keyword>
<sequence length="137" mass="15313">MQDVPDSRLIDADGRSWEKLPPLRTGALGRCPRCGKGALFRGFLTIRDRCPVCGLDYSYADPADGPAVFVQLFACLPGVIFTLMLQILADPPWWMHVLVSLPVLLVSTVLPLRPIKGWLVASQFYFKAREGRLVRED</sequence>
<evidence type="ECO:0000256" key="1">
    <source>
        <dbReference type="SAM" id="Phobius"/>
    </source>
</evidence>
<name>A0A2W5PK22_9SPHN</name>
<evidence type="ECO:0000313" key="3">
    <source>
        <dbReference type="Proteomes" id="UP000249229"/>
    </source>
</evidence>
<comment type="caution">
    <text evidence="2">The sequence shown here is derived from an EMBL/GenBank/DDBJ whole genome shotgun (WGS) entry which is preliminary data.</text>
</comment>
<dbReference type="InterPro" id="IPR009325">
    <property type="entry name" value="DUF983"/>
</dbReference>
<feature type="transmembrane region" description="Helical" evidence="1">
    <location>
        <begin position="93"/>
        <end position="112"/>
    </location>
</feature>
<organism evidence="2 3">
    <name type="scientific">Sphingomonas taxi</name>
    <dbReference type="NCBI Taxonomy" id="1549858"/>
    <lineage>
        <taxon>Bacteria</taxon>
        <taxon>Pseudomonadati</taxon>
        <taxon>Pseudomonadota</taxon>
        <taxon>Alphaproteobacteria</taxon>
        <taxon>Sphingomonadales</taxon>
        <taxon>Sphingomonadaceae</taxon>
        <taxon>Sphingomonas</taxon>
    </lineage>
</organism>
<dbReference type="Pfam" id="PF06170">
    <property type="entry name" value="DUF983"/>
    <property type="match status" value="1"/>
</dbReference>
<feature type="transmembrane region" description="Helical" evidence="1">
    <location>
        <begin position="67"/>
        <end position="87"/>
    </location>
</feature>
<evidence type="ECO:0000313" key="2">
    <source>
        <dbReference type="EMBL" id="PZQ63135.1"/>
    </source>
</evidence>
<dbReference type="EMBL" id="QFQI01000001">
    <property type="protein sequence ID" value="PZQ63135.1"/>
    <property type="molecule type" value="Genomic_DNA"/>
</dbReference>
<accession>A0A2W5PK22</accession>
<protein>
    <recommendedName>
        <fullName evidence="4">DUF983 domain-containing protein</fullName>
    </recommendedName>
</protein>
<gene>
    <name evidence="2" type="ORF">DI544_00575</name>
</gene>
<keyword evidence="1" id="KW-0812">Transmembrane</keyword>
<dbReference type="AlphaFoldDB" id="A0A2W5PK22"/>
<evidence type="ECO:0008006" key="4">
    <source>
        <dbReference type="Google" id="ProtNLM"/>
    </source>
</evidence>